<sequence>MRPTVLLAFWICSVSKSPDRLSSSISALICAPKRCNTFTTRTSSRAPLNRAVKRASSATRRWTTWTTYPASI</sequence>
<protein>
    <submittedName>
        <fullName evidence="1">Putative secreted peptide</fullName>
    </submittedName>
</protein>
<dbReference type="EMBL" id="GGFM01012433">
    <property type="protein sequence ID" value="MBW33184.1"/>
    <property type="molecule type" value="Transcribed_RNA"/>
</dbReference>
<proteinExistence type="predicted"/>
<accession>A0A2M3ZXA2</accession>
<dbReference type="AlphaFoldDB" id="A0A2M3ZXA2"/>
<evidence type="ECO:0000313" key="1">
    <source>
        <dbReference type="EMBL" id="MBW33184.1"/>
    </source>
</evidence>
<reference evidence="1" key="1">
    <citation type="submission" date="2018-01" db="EMBL/GenBank/DDBJ databases">
        <title>An insight into the sialome of Amazonian anophelines.</title>
        <authorList>
            <person name="Ribeiro J.M."/>
            <person name="Scarpassa V."/>
            <person name="Calvo E."/>
        </authorList>
    </citation>
    <scope>NUCLEOTIDE SEQUENCE</scope>
    <source>
        <tissue evidence="1">Salivary glands</tissue>
    </source>
</reference>
<name>A0A2M3ZXA2_9DIPT</name>
<organism evidence="1">
    <name type="scientific">Anopheles braziliensis</name>
    <dbReference type="NCBI Taxonomy" id="58242"/>
    <lineage>
        <taxon>Eukaryota</taxon>
        <taxon>Metazoa</taxon>
        <taxon>Ecdysozoa</taxon>
        <taxon>Arthropoda</taxon>
        <taxon>Hexapoda</taxon>
        <taxon>Insecta</taxon>
        <taxon>Pterygota</taxon>
        <taxon>Neoptera</taxon>
        <taxon>Endopterygota</taxon>
        <taxon>Diptera</taxon>
        <taxon>Nematocera</taxon>
        <taxon>Culicoidea</taxon>
        <taxon>Culicidae</taxon>
        <taxon>Anophelinae</taxon>
        <taxon>Anopheles</taxon>
    </lineage>
</organism>